<evidence type="ECO:0000313" key="2">
    <source>
        <dbReference type="EMBL" id="KKL45271.1"/>
    </source>
</evidence>
<dbReference type="AlphaFoldDB" id="A0A0F9CUY5"/>
<proteinExistence type="predicted"/>
<evidence type="ECO:0000256" key="1">
    <source>
        <dbReference type="SAM" id="Phobius"/>
    </source>
</evidence>
<accession>A0A0F9CUY5</accession>
<protein>
    <recommendedName>
        <fullName evidence="3">MotA/TolQ/ExbB proton channel domain-containing protein</fullName>
    </recommendedName>
</protein>
<organism evidence="2">
    <name type="scientific">marine sediment metagenome</name>
    <dbReference type="NCBI Taxonomy" id="412755"/>
    <lineage>
        <taxon>unclassified sequences</taxon>
        <taxon>metagenomes</taxon>
        <taxon>ecological metagenomes</taxon>
    </lineage>
</organism>
<comment type="caution">
    <text evidence="2">The sequence shown here is derived from an EMBL/GenBank/DDBJ whole genome shotgun (WGS) entry which is preliminary data.</text>
</comment>
<reference evidence="2" key="1">
    <citation type="journal article" date="2015" name="Nature">
        <title>Complex archaea that bridge the gap between prokaryotes and eukaryotes.</title>
        <authorList>
            <person name="Spang A."/>
            <person name="Saw J.H."/>
            <person name="Jorgensen S.L."/>
            <person name="Zaremba-Niedzwiedzka K."/>
            <person name="Martijn J."/>
            <person name="Lind A.E."/>
            <person name="van Eijk R."/>
            <person name="Schleper C."/>
            <person name="Guy L."/>
            <person name="Ettema T.J."/>
        </authorList>
    </citation>
    <scope>NUCLEOTIDE SEQUENCE</scope>
</reference>
<feature type="non-terminal residue" evidence="2">
    <location>
        <position position="60"/>
    </location>
</feature>
<name>A0A0F9CUY5_9ZZZZ</name>
<keyword evidence="1" id="KW-1133">Transmembrane helix</keyword>
<dbReference type="EMBL" id="LAZR01034448">
    <property type="protein sequence ID" value="KKL45271.1"/>
    <property type="molecule type" value="Genomic_DNA"/>
</dbReference>
<sequence length="60" mass="6976">MGHNFIDKILTASPEAQFILLILGLLSVFSWMIMGVKYFKVSRAEREVVDFLARFRKARD</sequence>
<evidence type="ECO:0008006" key="3">
    <source>
        <dbReference type="Google" id="ProtNLM"/>
    </source>
</evidence>
<keyword evidence="1" id="KW-0812">Transmembrane</keyword>
<feature type="transmembrane region" description="Helical" evidence="1">
    <location>
        <begin position="16"/>
        <end position="36"/>
    </location>
</feature>
<keyword evidence="1" id="KW-0472">Membrane</keyword>
<gene>
    <name evidence="2" type="ORF">LCGC14_2357330</name>
</gene>